<reference evidence="1 2" key="1">
    <citation type="submission" date="2021-05" db="EMBL/GenBank/DDBJ databases">
        <title>Direct Submission.</title>
        <authorList>
            <person name="Li K."/>
            <person name="Gao J."/>
        </authorList>
    </citation>
    <scope>NUCLEOTIDE SEQUENCE [LARGE SCALE GENOMIC DNA]</scope>
    <source>
        <strain evidence="1 2">Mg02</strain>
    </source>
</reference>
<accession>A0ABX8BGJ0</accession>
<evidence type="ECO:0008006" key="3">
    <source>
        <dbReference type="Google" id="ProtNLM"/>
    </source>
</evidence>
<gene>
    <name evidence="1" type="ORF">KGD84_20655</name>
</gene>
<dbReference type="Proteomes" id="UP000676079">
    <property type="component" value="Chromosome"/>
</dbReference>
<sequence>MNDDEWNRIILSAKQDESGPWSCPECDEYTVHVGQRFDQGRVVEYTLMCFACQAEVVSPA</sequence>
<evidence type="ECO:0000313" key="1">
    <source>
        <dbReference type="EMBL" id="QUX20875.1"/>
    </source>
</evidence>
<evidence type="ECO:0000313" key="2">
    <source>
        <dbReference type="Proteomes" id="UP000676079"/>
    </source>
</evidence>
<proteinExistence type="predicted"/>
<dbReference type="EMBL" id="CP074133">
    <property type="protein sequence ID" value="QUX20875.1"/>
    <property type="molecule type" value="Genomic_DNA"/>
</dbReference>
<organism evidence="1 2">
    <name type="scientific">Nocardiopsis changdeensis</name>
    <dbReference type="NCBI Taxonomy" id="2831969"/>
    <lineage>
        <taxon>Bacteria</taxon>
        <taxon>Bacillati</taxon>
        <taxon>Actinomycetota</taxon>
        <taxon>Actinomycetes</taxon>
        <taxon>Streptosporangiales</taxon>
        <taxon>Nocardiopsidaceae</taxon>
        <taxon>Nocardiopsis</taxon>
    </lineage>
</organism>
<keyword evidence="2" id="KW-1185">Reference proteome</keyword>
<name>A0ABX8BGJ0_9ACTN</name>
<protein>
    <recommendedName>
        <fullName evidence="3">Small CPxCG-related zinc finger protein</fullName>
    </recommendedName>
</protein>
<dbReference type="RefSeq" id="WP_220562072.1">
    <property type="nucleotide sequence ID" value="NZ_CP074133.1"/>
</dbReference>